<name>A0A8B7N843_HYAAZ</name>
<dbReference type="InterPro" id="IPR004875">
    <property type="entry name" value="DDE_SF_endonuclease_dom"/>
</dbReference>
<keyword evidence="3" id="KW-1185">Reference proteome</keyword>
<sequence>MSKSCVTMMLCGSADGTLLPPFIIYKSDNLYTSWIQGGPKGDPCCHFCCCKNGTQFHNTASGWMDTNAFQKWFSELLLPHLQNLDGPKAVIGDNLSAHFSETVLKLAEDNDTKFICLPPNSTDKTQPLDVTFFEPMKKAWKHVLEEFKVENPYVSIVNKQVFPKQVNKLFKHPSFYPNIEKNLKSGFRGTGIFPLDIINLLFRLGNTRTGKDATPVLSRATSSTTSSSLVIEESPEASSLSNTFVNYLEEKKFPKCARGAHRGGRGAKIQAGTRVVSTINQDEAEVSGQSTFDMHPSTSKDPFAYAVQKNVKRKLDLLARRDNAESESTDMDTDQDSEETNDVRPTHSRSARVLTPMLSPAGTPSKVQKEIPSPTSGTPTTGTPAGTPSKVQKEVPSPSSGAPTAGNTSDKVKPTPTKKLKTTAPISATDEGSCTSTITKSSALKVGSFVITKVYVNNSSDKHRKYLATVDHFDETEVSVTFLHASESKIVFTVAKDDTASVEMKDICEINDVPYKFNSREQYVFNAALDVSL</sequence>
<gene>
    <name evidence="4" type="primary">LOC108667548</name>
</gene>
<dbReference type="AlphaFoldDB" id="A0A8B7N843"/>
<accession>A0A8B7N843</accession>
<dbReference type="KEGG" id="hazt:108667548"/>
<protein>
    <submittedName>
        <fullName evidence="4">Uncharacterized protein LOC108667548</fullName>
    </submittedName>
</protein>
<proteinExistence type="predicted"/>
<dbReference type="GeneID" id="108667548"/>
<dbReference type="PANTHER" id="PTHR19303:SF74">
    <property type="entry name" value="POGO TRANSPOSABLE ELEMENT WITH KRAB DOMAIN"/>
    <property type="match status" value="1"/>
</dbReference>
<dbReference type="GO" id="GO:0003677">
    <property type="term" value="F:DNA binding"/>
    <property type="evidence" value="ECO:0007669"/>
    <property type="project" value="TreeGrafter"/>
</dbReference>
<feature type="compositionally biased region" description="Acidic residues" evidence="1">
    <location>
        <begin position="325"/>
        <end position="340"/>
    </location>
</feature>
<dbReference type="OrthoDB" id="6377204at2759"/>
<feature type="region of interest" description="Disordered" evidence="1">
    <location>
        <begin position="319"/>
        <end position="433"/>
    </location>
</feature>
<dbReference type="Pfam" id="PF03184">
    <property type="entry name" value="DDE_1"/>
    <property type="match status" value="1"/>
</dbReference>
<reference evidence="4" key="1">
    <citation type="submission" date="2025-08" db="UniProtKB">
        <authorList>
            <consortium name="RefSeq"/>
        </authorList>
    </citation>
    <scope>IDENTIFICATION</scope>
    <source>
        <tissue evidence="4">Whole organism</tissue>
    </source>
</reference>
<dbReference type="RefSeq" id="XP_018010077.2">
    <property type="nucleotide sequence ID" value="XM_018154588.2"/>
</dbReference>
<feature type="compositionally biased region" description="Polar residues" evidence="1">
    <location>
        <begin position="397"/>
        <end position="409"/>
    </location>
</feature>
<feature type="compositionally biased region" description="Polar residues" evidence="1">
    <location>
        <begin position="424"/>
        <end position="433"/>
    </location>
</feature>
<organism evidence="3 4">
    <name type="scientific">Hyalella azteca</name>
    <name type="common">Amphipod</name>
    <dbReference type="NCBI Taxonomy" id="294128"/>
    <lineage>
        <taxon>Eukaryota</taxon>
        <taxon>Metazoa</taxon>
        <taxon>Ecdysozoa</taxon>
        <taxon>Arthropoda</taxon>
        <taxon>Crustacea</taxon>
        <taxon>Multicrustacea</taxon>
        <taxon>Malacostraca</taxon>
        <taxon>Eumalacostraca</taxon>
        <taxon>Peracarida</taxon>
        <taxon>Amphipoda</taxon>
        <taxon>Senticaudata</taxon>
        <taxon>Talitrida</taxon>
        <taxon>Talitroidea</taxon>
        <taxon>Hyalellidae</taxon>
        <taxon>Hyalella</taxon>
    </lineage>
</organism>
<dbReference type="InterPro" id="IPR050863">
    <property type="entry name" value="CenT-Element_Derived"/>
</dbReference>
<evidence type="ECO:0000313" key="3">
    <source>
        <dbReference type="Proteomes" id="UP000694843"/>
    </source>
</evidence>
<evidence type="ECO:0000256" key="1">
    <source>
        <dbReference type="SAM" id="MobiDB-lite"/>
    </source>
</evidence>
<dbReference type="Proteomes" id="UP000694843">
    <property type="component" value="Unplaced"/>
</dbReference>
<dbReference type="GO" id="GO:0005634">
    <property type="term" value="C:nucleus"/>
    <property type="evidence" value="ECO:0007669"/>
    <property type="project" value="TreeGrafter"/>
</dbReference>
<feature type="domain" description="DDE-1" evidence="2">
    <location>
        <begin position="6"/>
        <end position="142"/>
    </location>
</feature>
<dbReference type="PANTHER" id="PTHR19303">
    <property type="entry name" value="TRANSPOSON"/>
    <property type="match status" value="1"/>
</dbReference>
<evidence type="ECO:0000313" key="4">
    <source>
        <dbReference type="RefSeq" id="XP_018010077.2"/>
    </source>
</evidence>
<feature type="compositionally biased region" description="Low complexity" evidence="1">
    <location>
        <begin position="372"/>
        <end position="389"/>
    </location>
</feature>
<evidence type="ECO:0000259" key="2">
    <source>
        <dbReference type="Pfam" id="PF03184"/>
    </source>
</evidence>
<dbReference type="Gene3D" id="3.30.420.10">
    <property type="entry name" value="Ribonuclease H-like superfamily/Ribonuclease H"/>
    <property type="match status" value="1"/>
</dbReference>
<dbReference type="InterPro" id="IPR036397">
    <property type="entry name" value="RNaseH_sf"/>
</dbReference>